<dbReference type="InParanoid" id="A0A2T3BBZ6"/>
<keyword evidence="3" id="KW-1185">Reference proteome</keyword>
<dbReference type="PANTHER" id="PTHR28244">
    <property type="entry name" value="RNA POLYMERASE I-SPECIFIC TRANSCRIPTION INITIATION FACTOR RRN11"/>
    <property type="match status" value="1"/>
</dbReference>
<feature type="compositionally biased region" description="Low complexity" evidence="1">
    <location>
        <begin position="217"/>
        <end position="229"/>
    </location>
</feature>
<reference evidence="2 3" key="1">
    <citation type="journal article" date="2018" name="New Phytol.">
        <title>Comparative genomics and transcriptomics depict ericoid mycorrhizal fungi as versatile saprotrophs and plant mutualists.</title>
        <authorList>
            <person name="Martino E."/>
            <person name="Morin E."/>
            <person name="Grelet G.A."/>
            <person name="Kuo A."/>
            <person name="Kohler A."/>
            <person name="Daghino S."/>
            <person name="Barry K.W."/>
            <person name="Cichocki N."/>
            <person name="Clum A."/>
            <person name="Dockter R.B."/>
            <person name="Hainaut M."/>
            <person name="Kuo R.C."/>
            <person name="LaButti K."/>
            <person name="Lindahl B.D."/>
            <person name="Lindquist E.A."/>
            <person name="Lipzen A."/>
            <person name="Khouja H.R."/>
            <person name="Magnuson J."/>
            <person name="Murat C."/>
            <person name="Ohm R.A."/>
            <person name="Singer S.W."/>
            <person name="Spatafora J.W."/>
            <person name="Wang M."/>
            <person name="Veneault-Fourrey C."/>
            <person name="Henrissat B."/>
            <person name="Grigoriev I.V."/>
            <person name="Martin F.M."/>
            <person name="Perotto S."/>
        </authorList>
    </citation>
    <scope>NUCLEOTIDE SEQUENCE [LARGE SCALE GENOMIC DNA]</scope>
    <source>
        <strain evidence="2 3">ATCC 22711</strain>
    </source>
</reference>
<organism evidence="2 3">
    <name type="scientific">Amorphotheca resinae ATCC 22711</name>
    <dbReference type="NCBI Taxonomy" id="857342"/>
    <lineage>
        <taxon>Eukaryota</taxon>
        <taxon>Fungi</taxon>
        <taxon>Dikarya</taxon>
        <taxon>Ascomycota</taxon>
        <taxon>Pezizomycotina</taxon>
        <taxon>Leotiomycetes</taxon>
        <taxon>Helotiales</taxon>
        <taxon>Amorphothecaceae</taxon>
        <taxon>Amorphotheca</taxon>
    </lineage>
</organism>
<dbReference type="GO" id="GO:0042790">
    <property type="term" value="P:nucleolar large rRNA transcription by RNA polymerase I"/>
    <property type="evidence" value="ECO:0007669"/>
    <property type="project" value="TreeGrafter"/>
</dbReference>
<dbReference type="GO" id="GO:0017025">
    <property type="term" value="F:TBP-class protein binding"/>
    <property type="evidence" value="ECO:0007669"/>
    <property type="project" value="TreeGrafter"/>
</dbReference>
<dbReference type="InterPro" id="IPR053029">
    <property type="entry name" value="RNA_pol_I-specific_init_factor"/>
</dbReference>
<dbReference type="PANTHER" id="PTHR28244:SF1">
    <property type="entry name" value="RNA POLYMERASE I-SPECIFIC TRANSCRIPTION INITIATION FACTOR RRN11"/>
    <property type="match status" value="1"/>
</dbReference>
<dbReference type="AlphaFoldDB" id="A0A2T3BBZ6"/>
<dbReference type="Pfam" id="PF04090">
    <property type="entry name" value="Rrn11"/>
    <property type="match status" value="1"/>
</dbReference>
<dbReference type="GO" id="GO:0001181">
    <property type="term" value="F:RNA polymerase I general transcription initiation factor activity"/>
    <property type="evidence" value="ECO:0007669"/>
    <property type="project" value="InterPro"/>
</dbReference>
<feature type="region of interest" description="Disordered" evidence="1">
    <location>
        <begin position="1"/>
        <end position="54"/>
    </location>
</feature>
<feature type="region of interest" description="Disordered" evidence="1">
    <location>
        <begin position="204"/>
        <end position="239"/>
    </location>
</feature>
<dbReference type="RefSeq" id="XP_024724456.1">
    <property type="nucleotide sequence ID" value="XM_024866366.1"/>
</dbReference>
<protein>
    <submittedName>
        <fullName evidence="2">Uncharacterized protein</fullName>
    </submittedName>
</protein>
<dbReference type="GO" id="GO:0001164">
    <property type="term" value="F:RNA polymerase I core promoter sequence-specific DNA binding"/>
    <property type="evidence" value="ECO:0007669"/>
    <property type="project" value="InterPro"/>
</dbReference>
<dbReference type="STRING" id="857342.A0A2T3BBZ6"/>
<dbReference type="Proteomes" id="UP000241818">
    <property type="component" value="Unassembled WGS sequence"/>
</dbReference>
<dbReference type="OrthoDB" id="10257049at2759"/>
<accession>A0A2T3BBZ6</accession>
<gene>
    <name evidence="2" type="ORF">M430DRAFT_33416</name>
</gene>
<evidence type="ECO:0000256" key="1">
    <source>
        <dbReference type="SAM" id="MobiDB-lite"/>
    </source>
</evidence>
<sequence length="486" mass="55833">MPIFGLPFDHHSSVPQLRSRSALPRRKRKRASSSDEESFSEPELAPASTNPLSLAPEEIAQYRLAGLELNEELPSQGVDGVKDFPHRPLPVRFLRDGLGDTGKGKGKGKEKAPDEVENDDHETENKDEDEEEKQRGERGPRLRIQHLNVLTTILHRCLLEGDAPRASRAWAMLLREQFLGKHISLRATGYWAIGAEVLMHSQDRRLERRNSDPESSGAEQDQGDEQYQGQKEDVGEGRWGTAEGLEKAKAYYEYLILQYPPKRRMQTSLSSLDFWPAMLSCEIYGIQWEHRERLRKIAMAEQNEDEYEGSATEESEGMGEDEDNEEDWEYAANERRQARRQQRKEERIWQQKEEARQDALAAAKSIAARMDTLMTTTPYVDARTLIRLRGMLALYIGDLSVPALPIDNEEDIEGSRLRSGGRDERRFLLRQRQAEHEKGKQVRREERERAQTLFDRIVRQGGWVGDIKDVRLDEDDGAEELYSPSP</sequence>
<feature type="region of interest" description="Disordered" evidence="1">
    <location>
        <begin position="302"/>
        <end position="327"/>
    </location>
</feature>
<proteinExistence type="predicted"/>
<dbReference type="InterPro" id="IPR007224">
    <property type="entry name" value="TIF_Rrn11"/>
</dbReference>
<dbReference type="GO" id="GO:0070860">
    <property type="term" value="C:RNA polymerase I core factor complex"/>
    <property type="evidence" value="ECO:0007669"/>
    <property type="project" value="TreeGrafter"/>
</dbReference>
<feature type="region of interest" description="Disordered" evidence="1">
    <location>
        <begin position="92"/>
        <end position="140"/>
    </location>
</feature>
<name>A0A2T3BBZ6_AMORE</name>
<feature type="compositionally biased region" description="Acidic residues" evidence="1">
    <location>
        <begin position="115"/>
        <end position="131"/>
    </location>
</feature>
<evidence type="ECO:0000313" key="2">
    <source>
        <dbReference type="EMBL" id="PSS25857.1"/>
    </source>
</evidence>
<dbReference type="EMBL" id="KZ679007">
    <property type="protein sequence ID" value="PSS25857.1"/>
    <property type="molecule type" value="Genomic_DNA"/>
</dbReference>
<dbReference type="GeneID" id="36574447"/>
<evidence type="ECO:0000313" key="3">
    <source>
        <dbReference type="Proteomes" id="UP000241818"/>
    </source>
</evidence>